<dbReference type="InterPro" id="IPR038900">
    <property type="entry name" value="TMC"/>
</dbReference>
<dbReference type="Proteomes" id="UP000887575">
    <property type="component" value="Unassembled WGS sequence"/>
</dbReference>
<evidence type="ECO:0000256" key="5">
    <source>
        <dbReference type="ARBA" id="ARBA00023136"/>
    </source>
</evidence>
<keyword evidence="4 7" id="KW-1133">Transmembrane helix</keyword>
<reference evidence="10" key="1">
    <citation type="submission" date="2024-02" db="UniProtKB">
        <authorList>
            <consortium name="WormBaseParasite"/>
        </authorList>
    </citation>
    <scope>IDENTIFICATION</scope>
</reference>
<keyword evidence="9" id="KW-1185">Reference proteome</keyword>
<feature type="region of interest" description="Disordered" evidence="6">
    <location>
        <begin position="1245"/>
        <end position="1364"/>
    </location>
</feature>
<evidence type="ECO:0000256" key="2">
    <source>
        <dbReference type="ARBA" id="ARBA00006510"/>
    </source>
</evidence>
<feature type="region of interest" description="Disordered" evidence="6">
    <location>
        <begin position="1186"/>
        <end position="1208"/>
    </location>
</feature>
<feature type="region of interest" description="Disordered" evidence="6">
    <location>
        <begin position="861"/>
        <end position="925"/>
    </location>
</feature>
<feature type="transmembrane region" description="Helical" evidence="7">
    <location>
        <begin position="397"/>
        <end position="418"/>
    </location>
</feature>
<evidence type="ECO:0000256" key="4">
    <source>
        <dbReference type="ARBA" id="ARBA00022989"/>
    </source>
</evidence>
<comment type="subcellular location">
    <subcellularLocation>
        <location evidence="1">Membrane</location>
        <topology evidence="1">Multi-pass membrane protein</topology>
    </subcellularLocation>
</comment>
<keyword evidence="3 7" id="KW-0812">Transmembrane</keyword>
<feature type="region of interest" description="Disordered" evidence="6">
    <location>
        <begin position="1"/>
        <end position="68"/>
    </location>
</feature>
<feature type="compositionally biased region" description="Polar residues" evidence="6">
    <location>
        <begin position="1051"/>
        <end position="1081"/>
    </location>
</feature>
<dbReference type="GO" id="GO:0005886">
    <property type="term" value="C:plasma membrane"/>
    <property type="evidence" value="ECO:0007669"/>
    <property type="project" value="InterPro"/>
</dbReference>
<organism evidence="9 10">
    <name type="scientific">Mesorhabditis belari</name>
    <dbReference type="NCBI Taxonomy" id="2138241"/>
    <lineage>
        <taxon>Eukaryota</taxon>
        <taxon>Metazoa</taxon>
        <taxon>Ecdysozoa</taxon>
        <taxon>Nematoda</taxon>
        <taxon>Chromadorea</taxon>
        <taxon>Rhabditida</taxon>
        <taxon>Rhabditina</taxon>
        <taxon>Rhabditomorpha</taxon>
        <taxon>Rhabditoidea</taxon>
        <taxon>Rhabditidae</taxon>
        <taxon>Mesorhabditinae</taxon>
        <taxon>Mesorhabditis</taxon>
    </lineage>
</organism>
<evidence type="ECO:0000256" key="6">
    <source>
        <dbReference type="SAM" id="MobiDB-lite"/>
    </source>
</evidence>
<feature type="compositionally biased region" description="Polar residues" evidence="6">
    <location>
        <begin position="1261"/>
        <end position="1280"/>
    </location>
</feature>
<dbReference type="GO" id="GO:0008381">
    <property type="term" value="F:mechanosensitive monoatomic ion channel activity"/>
    <property type="evidence" value="ECO:0007669"/>
    <property type="project" value="TreeGrafter"/>
</dbReference>
<feature type="transmembrane region" description="Helical" evidence="7">
    <location>
        <begin position="304"/>
        <end position="322"/>
    </location>
</feature>
<dbReference type="PANTHER" id="PTHR23302:SF65">
    <property type="entry name" value="TRANSMEMBRANE CHANNEL-LIKE PROTEIN 2"/>
    <property type="match status" value="1"/>
</dbReference>
<feature type="transmembrane region" description="Helical" evidence="7">
    <location>
        <begin position="734"/>
        <end position="755"/>
    </location>
</feature>
<dbReference type="WBParaSite" id="MBELARI_LOCUS14180">
    <property type="protein sequence ID" value="MBELARI_LOCUS14180"/>
    <property type="gene ID" value="MBELARI_LOCUS14180"/>
</dbReference>
<feature type="compositionally biased region" description="Low complexity" evidence="6">
    <location>
        <begin position="1157"/>
        <end position="1167"/>
    </location>
</feature>
<feature type="compositionally biased region" description="Low complexity" evidence="6">
    <location>
        <begin position="1014"/>
        <end position="1031"/>
    </location>
</feature>
<evidence type="ECO:0000313" key="9">
    <source>
        <dbReference type="Proteomes" id="UP000887575"/>
    </source>
</evidence>
<feature type="region of interest" description="Disordered" evidence="6">
    <location>
        <begin position="950"/>
        <end position="1171"/>
    </location>
</feature>
<dbReference type="PANTHER" id="PTHR23302">
    <property type="entry name" value="TRANSMEMBRANE CHANNEL-RELATED"/>
    <property type="match status" value="1"/>
</dbReference>
<feature type="transmembrane region" description="Helical" evidence="7">
    <location>
        <begin position="800"/>
        <end position="819"/>
    </location>
</feature>
<feature type="compositionally biased region" description="Basic and acidic residues" evidence="6">
    <location>
        <begin position="9"/>
        <end position="24"/>
    </location>
</feature>
<feature type="compositionally biased region" description="Basic and acidic residues" evidence="6">
    <location>
        <begin position="988"/>
        <end position="1000"/>
    </location>
</feature>
<feature type="domain" description="TMC" evidence="8">
    <location>
        <begin position="614"/>
        <end position="729"/>
    </location>
</feature>
<feature type="compositionally biased region" description="Low complexity" evidence="6">
    <location>
        <begin position="1129"/>
        <end position="1141"/>
    </location>
</feature>
<dbReference type="InterPro" id="IPR012496">
    <property type="entry name" value="TMC_dom"/>
</dbReference>
<feature type="transmembrane region" description="Helical" evidence="7">
    <location>
        <begin position="211"/>
        <end position="232"/>
    </location>
</feature>
<feature type="compositionally biased region" description="Acidic residues" evidence="6">
    <location>
        <begin position="908"/>
        <end position="918"/>
    </location>
</feature>
<name>A0AAF3EJH7_9BILA</name>
<feature type="compositionally biased region" description="Basic and acidic residues" evidence="6">
    <location>
        <begin position="950"/>
        <end position="968"/>
    </location>
</feature>
<feature type="transmembrane region" description="Helical" evidence="7">
    <location>
        <begin position="685"/>
        <end position="713"/>
    </location>
</feature>
<evidence type="ECO:0000256" key="7">
    <source>
        <dbReference type="SAM" id="Phobius"/>
    </source>
</evidence>
<dbReference type="Pfam" id="PF07810">
    <property type="entry name" value="TMC"/>
    <property type="match status" value="1"/>
</dbReference>
<keyword evidence="5 7" id="KW-0472">Membrane</keyword>
<feature type="compositionally biased region" description="Polar residues" evidence="6">
    <location>
        <begin position="1348"/>
        <end position="1364"/>
    </location>
</feature>
<evidence type="ECO:0000313" key="10">
    <source>
        <dbReference type="WBParaSite" id="MBELARI_LOCUS14180"/>
    </source>
</evidence>
<feature type="compositionally biased region" description="Basic and acidic residues" evidence="6">
    <location>
        <begin position="1295"/>
        <end position="1330"/>
    </location>
</feature>
<feature type="compositionally biased region" description="Basic and acidic residues" evidence="6">
    <location>
        <begin position="40"/>
        <end position="49"/>
    </location>
</feature>
<sequence length="1364" mass="156098">MKRCLGRLGLRDPSPDPDESHLNSRTDGATHGGLNTLHDNTSHHSHSDPEAPSISVESREDESTRLSRRSSVLNDLMALFRRSSSFHIKAHRIKGSTDDMDEDEEEEDNRNFTKDKILEAIRYKKEIISNLKKQNWNMKRKRRTLIVARRHLQRQEAKVSRIQLWKSELGRRFTQLSRWTNNLKIYLIPWEAKIKRIESHYGSVVSSYFTYLRWILGINVMMSLIMALFVIIPEWLADARAPIGSARYNKTMHLKVMPEDVRERADELMTIWDFGGHFQYSLLFYGFYSKETYFGDTVQYRVPVAYFLVNLLILAYSFFIILRKMAANSRTSKLSSGKTEQYVFNWKSMTGWDYTIGNAETAGNVHMANVIKFREAIAEFNVKLKNKAHFLQIMQRILANLLILCLLVFSGWAIWWTGNIEPKDTFIKQNAVPIVVSFITLIFPNIFEIIGKMEKLHPRTALRFQLVRVSALYIINFYTFFLSLFQLLNKIDADRRELRDKYKAEQARYDVSHSRSLRQLLGVSDTTTTPLPPSPWTTVFSDFGPFGVQNPRAAMSHPGQLANQNVTVFISQVLGPNLNFNASAPIKLNYTDHFSTFAQTTVPAFLQSQMEDLCWETKIGQEITKVVTMDLLMTLLAILVIDFFRGLFIRYTNTWWCWNLEKTFPEYGEFKVAENVLHLVNNQGMIWMGLFFVPMLPFINNIKLIILMYIRAWACMTCNVPARQIFRASRSSNFYLFLLLVMLFICTVPVGYVIASKQPSKNCGPFKESKHFYSVILDVLNDNLPHNVVEAIQYMSSPGIIIPILLLLLLIIYFLFALVRGLKEANQDLTKQLTQERTEEKKKIFELAGGKKQRDKMLERRKKNLEKKNNTTTAKQYSSDEESHRISKMSSTSGRPFVPSLGSVSEVDGTDGEDEFEKEEQREEMAAQHTVKLTWKQTFLVCIGLADRRDYGPKEDEEHDEDVEKRNSENSFYTTHEEEEEQEIETDGELRNLLHPERYVHNGRVRSGGTQTHSASRSPKPSRSPRSSRSPGLLVTQRDDDDDVSARDESFQTASRGSSNRLHPNDGSDTSSTPRSGSNRDIMTPIAEISDSYKGSPKVSPHPRITENPAYYYNRSSREEFPRDDAESRSSGSSSVSQSHSLPPGVEIREGMLAGPSSRTSSRSDTSYQKAAHSLLEPVLANARKRSDEEYLPRQPDFYSFDEPSPARERMQTPLVQLYANPHNSYTSAMMSPIMADYSLLGGVTTEDSESNDEHTHLLPMTTSSGSSGKNRMKTSTSSGMRPPRFRISTSPPRKRLEEDSDSSARRFEMRIDEEGAGRKQSRSGEERRTSRGRSTQDRSPMSPERSPATSGSPTKRNVTHTIV</sequence>
<protein>
    <submittedName>
        <fullName evidence="10">TMC domain-containing protein</fullName>
    </submittedName>
</protein>
<comment type="similarity">
    <text evidence="2">Belongs to the TMC family.</text>
</comment>
<accession>A0AAF3EJH7</accession>
<proteinExistence type="inferred from homology"/>
<feature type="transmembrane region" description="Helical" evidence="7">
    <location>
        <begin position="471"/>
        <end position="488"/>
    </location>
</feature>
<feature type="compositionally biased region" description="Basic and acidic residues" evidence="6">
    <location>
        <begin position="1116"/>
        <end position="1128"/>
    </location>
</feature>
<evidence type="ECO:0000256" key="1">
    <source>
        <dbReference type="ARBA" id="ARBA00004141"/>
    </source>
</evidence>
<feature type="compositionally biased region" description="Acidic residues" evidence="6">
    <location>
        <begin position="977"/>
        <end position="987"/>
    </location>
</feature>
<feature type="transmembrane region" description="Helical" evidence="7">
    <location>
        <begin position="430"/>
        <end position="450"/>
    </location>
</feature>
<evidence type="ECO:0000256" key="3">
    <source>
        <dbReference type="ARBA" id="ARBA00022692"/>
    </source>
</evidence>
<evidence type="ECO:0000259" key="8">
    <source>
        <dbReference type="Pfam" id="PF07810"/>
    </source>
</evidence>